<keyword evidence="3" id="KW-1185">Reference proteome</keyword>
<dbReference type="Proteomes" id="UP000023152">
    <property type="component" value="Unassembled WGS sequence"/>
</dbReference>
<dbReference type="AlphaFoldDB" id="X6MKH7"/>
<keyword evidence="1" id="KW-0472">Membrane</keyword>
<keyword evidence="1" id="KW-0812">Transmembrane</keyword>
<proteinExistence type="predicted"/>
<evidence type="ECO:0000313" key="3">
    <source>
        <dbReference type="Proteomes" id="UP000023152"/>
    </source>
</evidence>
<sequence>MKTTTLMFEGAHVSTTRTLLPKLQYERSDNVAKGERRGEQRKEKQGEFDKTFFFFKKKIKIITITENKVAQYQEMSANKLRLRYYKKLNMIPKPSPLEQVVIAKQLNQQILPTWFDIGLPLKANDKNDQSIVGILNRLQIASKETIETTNMSVWKQVDDTRKETTASAEATSESPLLSPLSMSFQLDVDNPLSKTASAISLSQKQTPKSVHKIQPVIPAFSLTSFFFFFSSPLPYLPFSLPFFFFLKWGKKGSLFFLKPFLKKKFALGGMCMQ</sequence>
<reference evidence="2 3" key="1">
    <citation type="journal article" date="2013" name="Curr. Biol.">
        <title>The Genome of the Foraminiferan Reticulomyxa filosa.</title>
        <authorList>
            <person name="Glockner G."/>
            <person name="Hulsmann N."/>
            <person name="Schleicher M."/>
            <person name="Noegel A.A."/>
            <person name="Eichinger L."/>
            <person name="Gallinger C."/>
            <person name="Pawlowski J."/>
            <person name="Sierra R."/>
            <person name="Euteneuer U."/>
            <person name="Pillet L."/>
            <person name="Moustafa A."/>
            <person name="Platzer M."/>
            <person name="Groth M."/>
            <person name="Szafranski K."/>
            <person name="Schliwa M."/>
        </authorList>
    </citation>
    <scope>NUCLEOTIDE SEQUENCE [LARGE SCALE GENOMIC DNA]</scope>
</reference>
<organism evidence="2 3">
    <name type="scientific">Reticulomyxa filosa</name>
    <dbReference type="NCBI Taxonomy" id="46433"/>
    <lineage>
        <taxon>Eukaryota</taxon>
        <taxon>Sar</taxon>
        <taxon>Rhizaria</taxon>
        <taxon>Retaria</taxon>
        <taxon>Foraminifera</taxon>
        <taxon>Monothalamids</taxon>
        <taxon>Reticulomyxidae</taxon>
        <taxon>Reticulomyxa</taxon>
    </lineage>
</organism>
<feature type="transmembrane region" description="Helical" evidence="1">
    <location>
        <begin position="225"/>
        <end position="246"/>
    </location>
</feature>
<gene>
    <name evidence="2" type="ORF">RFI_23425</name>
</gene>
<evidence type="ECO:0000256" key="1">
    <source>
        <dbReference type="SAM" id="Phobius"/>
    </source>
</evidence>
<keyword evidence="1" id="KW-1133">Transmembrane helix</keyword>
<protein>
    <submittedName>
        <fullName evidence="2">Uncharacterized protein</fullName>
    </submittedName>
</protein>
<accession>X6MKH7</accession>
<name>X6MKH7_RETFI</name>
<comment type="caution">
    <text evidence="2">The sequence shown here is derived from an EMBL/GenBank/DDBJ whole genome shotgun (WGS) entry which is preliminary data.</text>
</comment>
<evidence type="ECO:0000313" key="2">
    <source>
        <dbReference type="EMBL" id="ETO13942.1"/>
    </source>
</evidence>
<dbReference type="EMBL" id="ASPP01020308">
    <property type="protein sequence ID" value="ETO13942.1"/>
    <property type="molecule type" value="Genomic_DNA"/>
</dbReference>